<dbReference type="InterPro" id="IPR058533">
    <property type="entry name" value="Cation_efflux_TM"/>
</dbReference>
<comment type="subcellular location">
    <subcellularLocation>
        <location evidence="1">Membrane</location>
        <topology evidence="1">Multi-pass membrane protein</topology>
    </subcellularLocation>
</comment>
<organism evidence="10 11">
    <name type="scientific">Corynebacterium macginleyi</name>
    <dbReference type="NCBI Taxonomy" id="38290"/>
    <lineage>
        <taxon>Bacteria</taxon>
        <taxon>Bacillati</taxon>
        <taxon>Actinomycetota</taxon>
        <taxon>Actinomycetes</taxon>
        <taxon>Mycobacteriales</taxon>
        <taxon>Corynebacteriaceae</taxon>
        <taxon>Corynebacterium</taxon>
    </lineage>
</organism>
<evidence type="ECO:0000256" key="5">
    <source>
        <dbReference type="ARBA" id="ARBA00022989"/>
    </source>
</evidence>
<dbReference type="Pfam" id="PF01545">
    <property type="entry name" value="Cation_efflux"/>
    <property type="match status" value="1"/>
</dbReference>
<dbReference type="InterPro" id="IPR002524">
    <property type="entry name" value="Cation_efflux"/>
</dbReference>
<evidence type="ECO:0000259" key="9">
    <source>
        <dbReference type="Pfam" id="PF16916"/>
    </source>
</evidence>
<dbReference type="PANTHER" id="PTHR43840">
    <property type="entry name" value="MITOCHONDRIAL METAL TRANSPORTER 1-RELATED"/>
    <property type="match status" value="1"/>
</dbReference>
<dbReference type="GeneID" id="92746480"/>
<dbReference type="NCBIfam" id="TIGR01297">
    <property type="entry name" value="CDF"/>
    <property type="match status" value="1"/>
</dbReference>
<protein>
    <submittedName>
        <fullName evidence="10">Cation transporter</fullName>
    </submittedName>
</protein>
<evidence type="ECO:0000256" key="2">
    <source>
        <dbReference type="ARBA" id="ARBA00008114"/>
    </source>
</evidence>
<sequence>MMLSMAAAVVTIVLKSLAAWLTGSAGFFSDAIESLVNLVAAIAGYCALRISAKPADHNHHFGHGKAEYISALVEGAMIFLAAGAIIYTAIQRLFTPQPVEQGSWGLILSLLSALLNLAVGLALIKAGKRYRSATLTADGHHLITDVWTSSGVLVGMAAVYLTRWLWLDALVALAVGINILWTGFQILRESVSSLLSEALPPEEQDQIWNLLAELETEKSVTFTDRRTVAWGRQRMVYLTMEVPADWSVLYSHEIADDVEVALDELFAGCSVFIHVEPAGVEHRRPLPFRQ</sequence>
<accession>A0ABS1Y957</accession>
<dbReference type="Gene3D" id="3.30.70.1350">
    <property type="entry name" value="Cation efflux protein, cytoplasmic domain"/>
    <property type="match status" value="1"/>
</dbReference>
<comment type="caution">
    <text evidence="10">The sequence shown here is derived from an EMBL/GenBank/DDBJ whole genome shotgun (WGS) entry which is preliminary data.</text>
</comment>
<keyword evidence="3" id="KW-0813">Transport</keyword>
<dbReference type="InterPro" id="IPR027469">
    <property type="entry name" value="Cation_efflux_TMD_sf"/>
</dbReference>
<dbReference type="SUPFAM" id="SSF161111">
    <property type="entry name" value="Cation efflux protein transmembrane domain-like"/>
    <property type="match status" value="1"/>
</dbReference>
<dbReference type="PANTHER" id="PTHR43840:SF15">
    <property type="entry name" value="MITOCHONDRIAL METAL TRANSPORTER 1-RELATED"/>
    <property type="match status" value="1"/>
</dbReference>
<evidence type="ECO:0000256" key="6">
    <source>
        <dbReference type="ARBA" id="ARBA00023136"/>
    </source>
</evidence>
<dbReference type="Gene3D" id="1.20.1510.10">
    <property type="entry name" value="Cation efflux protein transmembrane domain"/>
    <property type="match status" value="1"/>
</dbReference>
<evidence type="ECO:0000256" key="3">
    <source>
        <dbReference type="ARBA" id="ARBA00022448"/>
    </source>
</evidence>
<keyword evidence="4 7" id="KW-0812">Transmembrane</keyword>
<dbReference type="InterPro" id="IPR050291">
    <property type="entry name" value="CDF_Transporter"/>
</dbReference>
<feature type="domain" description="Cation efflux protein transmembrane" evidence="8">
    <location>
        <begin position="2"/>
        <end position="195"/>
    </location>
</feature>
<evidence type="ECO:0000259" key="8">
    <source>
        <dbReference type="Pfam" id="PF01545"/>
    </source>
</evidence>
<feature type="transmembrane region" description="Helical" evidence="7">
    <location>
        <begin position="169"/>
        <end position="187"/>
    </location>
</feature>
<keyword evidence="6 7" id="KW-0472">Membrane</keyword>
<evidence type="ECO:0000256" key="4">
    <source>
        <dbReference type="ARBA" id="ARBA00022692"/>
    </source>
</evidence>
<dbReference type="Proteomes" id="UP001518680">
    <property type="component" value="Unassembled WGS sequence"/>
</dbReference>
<dbReference type="InterPro" id="IPR027470">
    <property type="entry name" value="Cation_efflux_CTD"/>
</dbReference>
<name>A0ABS1Y957_9CORY</name>
<dbReference type="SUPFAM" id="SSF160240">
    <property type="entry name" value="Cation efflux protein cytoplasmic domain-like"/>
    <property type="match status" value="1"/>
</dbReference>
<feature type="transmembrane region" description="Helical" evidence="7">
    <location>
        <begin position="68"/>
        <end position="90"/>
    </location>
</feature>
<evidence type="ECO:0000256" key="1">
    <source>
        <dbReference type="ARBA" id="ARBA00004141"/>
    </source>
</evidence>
<evidence type="ECO:0000256" key="7">
    <source>
        <dbReference type="SAM" id="Phobius"/>
    </source>
</evidence>
<keyword evidence="11" id="KW-1185">Reference proteome</keyword>
<dbReference type="Pfam" id="PF16916">
    <property type="entry name" value="ZT_dimer"/>
    <property type="match status" value="1"/>
</dbReference>
<dbReference type="EMBL" id="JAACBX020000002">
    <property type="protein sequence ID" value="MBM0244900.1"/>
    <property type="molecule type" value="Genomic_DNA"/>
</dbReference>
<feature type="domain" description="Cation efflux protein cytoplasmic" evidence="9">
    <location>
        <begin position="199"/>
        <end position="277"/>
    </location>
</feature>
<reference evidence="10 11" key="1">
    <citation type="submission" date="2021-01" db="EMBL/GenBank/DDBJ databases">
        <title>Complete genome sequences of Corynebacterium macginleyi strains isolated from infectious keratitis.</title>
        <authorList>
            <person name="Sagerfors S."/>
            <person name="Poehlein A."/>
            <person name="Soderquist B."/>
            <person name="Bruggemann H."/>
        </authorList>
    </citation>
    <scope>NUCLEOTIDE SEQUENCE [LARGE SCALE GENOMIC DNA]</scope>
    <source>
        <strain evidence="10 11">12T220</strain>
    </source>
</reference>
<keyword evidence="5 7" id="KW-1133">Transmembrane helix</keyword>
<feature type="transmembrane region" description="Helical" evidence="7">
    <location>
        <begin position="102"/>
        <end position="124"/>
    </location>
</feature>
<dbReference type="RefSeq" id="WP_183122422.1">
    <property type="nucleotide sequence ID" value="NZ_CP068291.1"/>
</dbReference>
<gene>
    <name evidence="10" type="ORF">GWO63_011825</name>
</gene>
<dbReference type="InterPro" id="IPR036837">
    <property type="entry name" value="Cation_efflux_CTD_sf"/>
</dbReference>
<comment type="similarity">
    <text evidence="2">Belongs to the cation diffusion facilitator (CDF) transporter (TC 2.A.4) family.</text>
</comment>
<evidence type="ECO:0000313" key="11">
    <source>
        <dbReference type="Proteomes" id="UP001518680"/>
    </source>
</evidence>
<proteinExistence type="inferred from homology"/>
<evidence type="ECO:0000313" key="10">
    <source>
        <dbReference type="EMBL" id="MBM0244900.1"/>
    </source>
</evidence>
<feature type="transmembrane region" description="Helical" evidence="7">
    <location>
        <begin position="28"/>
        <end position="48"/>
    </location>
</feature>